<organism evidence="3">
    <name type="scientific">Gongylonema pulchrum</name>
    <dbReference type="NCBI Taxonomy" id="637853"/>
    <lineage>
        <taxon>Eukaryota</taxon>
        <taxon>Metazoa</taxon>
        <taxon>Ecdysozoa</taxon>
        <taxon>Nematoda</taxon>
        <taxon>Chromadorea</taxon>
        <taxon>Rhabditida</taxon>
        <taxon>Spirurina</taxon>
        <taxon>Spiruromorpha</taxon>
        <taxon>Spiruroidea</taxon>
        <taxon>Gongylonematidae</taxon>
        <taxon>Gongylonema</taxon>
    </lineage>
</organism>
<protein>
    <submittedName>
        <fullName evidence="3">FBD domain-containing protein</fullName>
    </submittedName>
</protein>
<evidence type="ECO:0000313" key="3">
    <source>
        <dbReference type="WBParaSite" id="GPUH_0000237401-mRNA-1"/>
    </source>
</evidence>
<dbReference type="PANTHER" id="PTHR37968:SF1">
    <property type="entry name" value="LEUCINE-RICH REPEAT-CONTAINING PROTEIN"/>
    <property type="match status" value="1"/>
</dbReference>
<dbReference type="WBParaSite" id="GPUH_0000237401-mRNA-1">
    <property type="protein sequence ID" value="GPUH_0000237401-mRNA-1"/>
    <property type="gene ID" value="GPUH_0000237401"/>
</dbReference>
<evidence type="ECO:0000313" key="1">
    <source>
        <dbReference type="EMBL" id="VDK33665.1"/>
    </source>
</evidence>
<dbReference type="PANTHER" id="PTHR37968">
    <property type="entry name" value="PROTEIN CBG06678"/>
    <property type="match status" value="1"/>
</dbReference>
<reference evidence="3" key="1">
    <citation type="submission" date="2016-06" db="UniProtKB">
        <authorList>
            <consortium name="WormBaseParasite"/>
        </authorList>
    </citation>
    <scope>IDENTIFICATION</scope>
</reference>
<dbReference type="Proteomes" id="UP000271098">
    <property type="component" value="Unassembled WGS sequence"/>
</dbReference>
<keyword evidence="2" id="KW-1185">Reference proteome</keyword>
<name>A0A183D0X8_9BILA</name>
<reference evidence="1 2" key="2">
    <citation type="submission" date="2018-11" db="EMBL/GenBank/DDBJ databases">
        <authorList>
            <consortium name="Pathogen Informatics"/>
        </authorList>
    </citation>
    <scope>NUCLEOTIDE SEQUENCE [LARGE SCALE GENOMIC DNA]</scope>
</reference>
<evidence type="ECO:0000313" key="2">
    <source>
        <dbReference type="Proteomes" id="UP000271098"/>
    </source>
</evidence>
<dbReference type="EMBL" id="UYRT01003499">
    <property type="protein sequence ID" value="VDK33665.1"/>
    <property type="molecule type" value="Genomic_DNA"/>
</dbReference>
<dbReference type="AlphaFoldDB" id="A0A183D0X8"/>
<gene>
    <name evidence="1" type="ORF">GPUH_LOCUS2369</name>
</gene>
<proteinExistence type="predicted"/>
<accession>A0A183D0X8</accession>
<dbReference type="OrthoDB" id="5786132at2759"/>
<sequence length="360" mass="41109">MEPSEKTISVWMKYRDAEVEPLRVILWRIKNISRMGEDAAGHQDGRGGCHQMKWTDALYKFKPAILEILFDDNPFESLKEAINSEMVCFFFASGSVHFPLLSHLSSLTAFSYSTTNFSNGIEYSELIDELSRLEIRAVNITGSCSEAEINGMIRKLGVELIRFCGPPGVSVELLAKTTAISSTTRFVVAQATNLETENDGLKFLKCLEMLFPCMKCLYWDWNMIDPYVTFDGQTKTCIECLVNLYRFDLTELNMKMLALAFYVPSSKTRAAVQSIWQYFQSFSLQNATMRKVRTKGLQDNCEPNFVFLMAGAPGELQRLEEIVYVHRITSPDLRHFLYVLDPSINIYRANATFEFMGFDV</sequence>